<dbReference type="Proteomes" id="UP000027308">
    <property type="component" value="Chromosome"/>
</dbReference>
<evidence type="ECO:0000313" key="2">
    <source>
        <dbReference type="Proteomes" id="UP000027308"/>
    </source>
</evidence>
<protein>
    <submittedName>
        <fullName evidence="1">Toxin</fullName>
    </submittedName>
</protein>
<name>A0A1N7U551_9PSED</name>
<gene>
    <name evidence="1" type="ORF">PS417_16640</name>
</gene>
<dbReference type="EMBL" id="CP007637">
    <property type="protein sequence ID" value="AIB37182.1"/>
    <property type="molecule type" value="Genomic_DNA"/>
</dbReference>
<dbReference type="eggNOG" id="COG4737">
    <property type="taxonomic scope" value="Bacteria"/>
</dbReference>
<accession>A0A1N7U551</accession>
<dbReference type="AlphaFoldDB" id="A0A1N7U551"/>
<reference evidence="1 2" key="1">
    <citation type="submission" date="2014-05" db="EMBL/GenBank/DDBJ databases">
        <title>Pseudomonas simiae WCS417.</title>
        <authorList>
            <person name="Berendsen R.L."/>
        </authorList>
    </citation>
    <scope>NUCLEOTIDE SEQUENCE [LARGE SCALE GENOMIC DNA]</scope>
    <source>
        <strain evidence="1 2">WCS417</strain>
    </source>
</reference>
<sequence>MTQGARATKLYAGYVQNMDALFIELPAFERHRKDYLSDELFHGFQQALMKNPEAGDVIEGTGGLRKVRFVDERRNKGQRGGLRVIYYGWSGGTQFWLFTLYGKHEQDDLTPQHKKALKHMLDREIKARTHHET</sequence>
<proteinExistence type="predicted"/>
<organism evidence="1 2">
    <name type="scientific">Pseudomonas simiae</name>
    <dbReference type="NCBI Taxonomy" id="321846"/>
    <lineage>
        <taxon>Bacteria</taxon>
        <taxon>Pseudomonadati</taxon>
        <taxon>Pseudomonadota</taxon>
        <taxon>Gammaproteobacteria</taxon>
        <taxon>Pseudomonadales</taxon>
        <taxon>Pseudomonadaceae</taxon>
        <taxon>Pseudomonas</taxon>
    </lineage>
</organism>
<evidence type="ECO:0000313" key="1">
    <source>
        <dbReference type="EMBL" id="AIB37182.1"/>
    </source>
</evidence>